<feature type="compositionally biased region" description="Basic and acidic residues" evidence="1">
    <location>
        <begin position="134"/>
        <end position="154"/>
    </location>
</feature>
<feature type="compositionally biased region" description="Basic and acidic residues" evidence="1">
    <location>
        <begin position="34"/>
        <end position="48"/>
    </location>
</feature>
<dbReference type="EMBL" id="BAABAJ010000008">
    <property type="protein sequence ID" value="GAA3919219.1"/>
    <property type="molecule type" value="Genomic_DNA"/>
</dbReference>
<organism evidence="2 3">
    <name type="scientific">Streptomyces gulbargensis</name>
    <dbReference type="NCBI Taxonomy" id="364901"/>
    <lineage>
        <taxon>Bacteria</taxon>
        <taxon>Bacillati</taxon>
        <taxon>Actinomycetota</taxon>
        <taxon>Actinomycetes</taxon>
        <taxon>Kitasatosporales</taxon>
        <taxon>Streptomycetaceae</taxon>
        <taxon>Streptomyces</taxon>
    </lineage>
</organism>
<name>A0ABP7MBI2_9ACTN</name>
<protein>
    <submittedName>
        <fullName evidence="2">Uncharacterized protein</fullName>
    </submittedName>
</protein>
<evidence type="ECO:0000256" key="1">
    <source>
        <dbReference type="SAM" id="MobiDB-lite"/>
    </source>
</evidence>
<proteinExistence type="predicted"/>
<feature type="region of interest" description="Disordered" evidence="1">
    <location>
        <begin position="27"/>
        <end position="52"/>
    </location>
</feature>
<comment type="caution">
    <text evidence="2">The sequence shown here is derived from an EMBL/GenBank/DDBJ whole genome shotgun (WGS) entry which is preliminary data.</text>
</comment>
<gene>
    <name evidence="2" type="ORF">GCM10022244_30440</name>
</gene>
<evidence type="ECO:0000313" key="2">
    <source>
        <dbReference type="EMBL" id="GAA3919219.1"/>
    </source>
</evidence>
<accession>A0ABP7MBI2</accession>
<feature type="region of interest" description="Disordered" evidence="1">
    <location>
        <begin position="130"/>
        <end position="154"/>
    </location>
</feature>
<evidence type="ECO:0000313" key="3">
    <source>
        <dbReference type="Proteomes" id="UP001501000"/>
    </source>
</evidence>
<keyword evidence="3" id="KW-1185">Reference proteome</keyword>
<dbReference type="Proteomes" id="UP001501000">
    <property type="component" value="Unassembled WGS sequence"/>
</dbReference>
<sequence length="154" mass="16754">MADGSPAEITPDQKELHLLLRPSSIDLSSHTPRRLTERLAGRRGEAGTRRGSVTVRRDVPQSIPFHFHSAPFRAPRTLSAVVGTLPTVPMACSLIRHRPPNASGSGCGNRLRAGYAAEIPLMGAWHGAAGHTDGGTRRSRGDPRRLWFPKGRDR</sequence>
<reference evidence="3" key="1">
    <citation type="journal article" date="2019" name="Int. J. Syst. Evol. Microbiol.">
        <title>The Global Catalogue of Microorganisms (GCM) 10K type strain sequencing project: providing services to taxonomists for standard genome sequencing and annotation.</title>
        <authorList>
            <consortium name="The Broad Institute Genomics Platform"/>
            <consortium name="The Broad Institute Genome Sequencing Center for Infectious Disease"/>
            <person name="Wu L."/>
            <person name="Ma J."/>
        </authorList>
    </citation>
    <scope>NUCLEOTIDE SEQUENCE [LARGE SCALE GENOMIC DNA]</scope>
    <source>
        <strain evidence="3">JCM 16956</strain>
    </source>
</reference>